<gene>
    <name evidence="2" type="ORF">A3770_16p78610</name>
</gene>
<organism evidence="2 3">
    <name type="scientific">Chloropicon primus</name>
    <dbReference type="NCBI Taxonomy" id="1764295"/>
    <lineage>
        <taxon>Eukaryota</taxon>
        <taxon>Viridiplantae</taxon>
        <taxon>Chlorophyta</taxon>
        <taxon>Chloropicophyceae</taxon>
        <taxon>Chloropicales</taxon>
        <taxon>Chloropicaceae</taxon>
        <taxon>Chloropicon</taxon>
    </lineage>
</organism>
<keyword evidence="3" id="KW-1185">Reference proteome</keyword>
<dbReference type="Proteomes" id="UP000316726">
    <property type="component" value="Chromosome 16"/>
</dbReference>
<feature type="compositionally biased region" description="Acidic residues" evidence="1">
    <location>
        <begin position="241"/>
        <end position="255"/>
    </location>
</feature>
<feature type="compositionally biased region" description="Acidic residues" evidence="1">
    <location>
        <begin position="54"/>
        <end position="77"/>
    </location>
</feature>
<reference evidence="2 3" key="1">
    <citation type="submission" date="2018-07" db="EMBL/GenBank/DDBJ databases">
        <title>The complete nuclear genome of the prasinophyte Chloropicon primus (CCMP1205).</title>
        <authorList>
            <person name="Pombert J.-F."/>
            <person name="Otis C."/>
            <person name="Turmel M."/>
            <person name="Lemieux C."/>
        </authorList>
    </citation>
    <scope>NUCLEOTIDE SEQUENCE [LARGE SCALE GENOMIC DNA]</scope>
    <source>
        <strain evidence="2 3">CCMP1205</strain>
    </source>
</reference>
<feature type="compositionally biased region" description="Basic and acidic residues" evidence="1">
    <location>
        <begin position="44"/>
        <end position="53"/>
    </location>
</feature>
<dbReference type="EMBL" id="CP031049">
    <property type="protein sequence ID" value="QDZ25343.1"/>
    <property type="molecule type" value="Genomic_DNA"/>
</dbReference>
<feature type="compositionally biased region" description="Acidic residues" evidence="1">
    <location>
        <begin position="92"/>
        <end position="104"/>
    </location>
</feature>
<feature type="compositionally biased region" description="Acidic residues" evidence="1">
    <location>
        <begin position="118"/>
        <end position="136"/>
    </location>
</feature>
<dbReference type="Gene3D" id="1.25.40.10">
    <property type="entry name" value="Tetratricopeptide repeat domain"/>
    <property type="match status" value="1"/>
</dbReference>
<sequence length="554" mass="61689">MVARRASRGGVSCLAWKVGFSLSAEDGEEGRERTEGEEDFSEETEAKGKGTELRDEDEEEEGEEEEEAYAYDDENDNELAASLFDLKTGTSIDDEDGEEFYFDEEALRAGSVRGEADSGGEEDVTESQSYDEDEWEEGGRGEYDNEYLDPSDWRSLQLLAETEEGKSGEGDLDFMAESDDLGFARDVLMEMQDRFLAENFLNEANEQHWAVQEQQASQAILPQFGTSTRRKRKAKKKDSSAEESVDNDFGEDEKDDQPVAVDLVHPARVTGTSEWYPETSERCLYYHETLKACALEGRGDDAVVCLEEMRVAGILPGPKAYHAAVHAYSKGGDLVGAVNVVRKAFEMMVPAPLESTLVVTRMAVLSEEAGFGEFDNLLGAWKWLGYDTDKIANEAIVTMLRAASGERVDEVLGLFGDRKDGSIQWKVNENGLLVLLQSLCEQRRERRAAELLQFELGKEELGLLGELHFEPLIRASLDRGELGEGVYQLKVCLLIASPYLDFKKGLIGLFHTVLEAGGDLGELDRLRDQHCVVADQKWQELLEGSCPEPEPSLL</sequence>
<evidence type="ECO:0000256" key="1">
    <source>
        <dbReference type="SAM" id="MobiDB-lite"/>
    </source>
</evidence>
<name>A0A5B8MXP3_9CHLO</name>
<accession>A0A5B8MXP3</accession>
<evidence type="ECO:0000313" key="2">
    <source>
        <dbReference type="EMBL" id="QDZ25343.1"/>
    </source>
</evidence>
<evidence type="ECO:0008006" key="4">
    <source>
        <dbReference type="Google" id="ProtNLM"/>
    </source>
</evidence>
<dbReference type="AlphaFoldDB" id="A0A5B8MXP3"/>
<protein>
    <recommendedName>
        <fullName evidence="4">Pentacotripeptide-repeat region of PRORP domain-containing protein</fullName>
    </recommendedName>
</protein>
<dbReference type="OrthoDB" id="514979at2759"/>
<proteinExistence type="predicted"/>
<feature type="region of interest" description="Disordered" evidence="1">
    <location>
        <begin position="24"/>
        <end position="149"/>
    </location>
</feature>
<feature type="region of interest" description="Disordered" evidence="1">
    <location>
        <begin position="220"/>
        <end position="260"/>
    </location>
</feature>
<feature type="compositionally biased region" description="Acidic residues" evidence="1">
    <location>
        <begin position="25"/>
        <end position="43"/>
    </location>
</feature>
<evidence type="ECO:0000313" key="3">
    <source>
        <dbReference type="Proteomes" id="UP000316726"/>
    </source>
</evidence>
<dbReference type="InterPro" id="IPR011990">
    <property type="entry name" value="TPR-like_helical_dom_sf"/>
</dbReference>